<keyword evidence="10 22" id="KW-0418">Kinase</keyword>
<evidence type="ECO:0000256" key="5">
    <source>
        <dbReference type="ARBA" id="ARBA00022553"/>
    </source>
</evidence>
<keyword evidence="8" id="KW-0732">Signal</keyword>
<dbReference type="GO" id="GO:0005886">
    <property type="term" value="C:plasma membrane"/>
    <property type="evidence" value="ECO:0007669"/>
    <property type="project" value="UniProtKB-SubCell"/>
</dbReference>
<dbReference type="InterPro" id="IPR025287">
    <property type="entry name" value="WAK_GUB"/>
</dbReference>
<dbReference type="SUPFAM" id="SSF56112">
    <property type="entry name" value="Protein kinase-like (PK-like)"/>
    <property type="match status" value="1"/>
</dbReference>
<feature type="domain" description="Protein kinase" evidence="21">
    <location>
        <begin position="540"/>
        <end position="817"/>
    </location>
</feature>
<gene>
    <name evidence="22" type="primary">LRK10L-1.2_7</name>
    <name evidence="22" type="ORF">Zm00014a_012038</name>
</gene>
<evidence type="ECO:0000259" key="21">
    <source>
        <dbReference type="PROSITE" id="PS50011"/>
    </source>
</evidence>
<evidence type="ECO:0000256" key="20">
    <source>
        <dbReference type="SAM" id="Phobius"/>
    </source>
</evidence>
<accession>A0A3L6DMC5</accession>
<dbReference type="InterPro" id="IPR000719">
    <property type="entry name" value="Prot_kinase_dom"/>
</dbReference>
<evidence type="ECO:0000313" key="22">
    <source>
        <dbReference type="EMBL" id="PWZ09820.1"/>
    </source>
</evidence>
<dbReference type="FunFam" id="3.30.200.20:FF:000214">
    <property type="entry name" value="WAK1-OsWAK receptor-like cytoplasmic kinase (OsWAK-RLCK)"/>
    <property type="match status" value="1"/>
</dbReference>
<dbReference type="GO" id="GO:0005524">
    <property type="term" value="F:ATP binding"/>
    <property type="evidence" value="ECO:0007669"/>
    <property type="project" value="UniProtKB-UniRule"/>
</dbReference>
<dbReference type="GO" id="GO:0030247">
    <property type="term" value="F:polysaccharide binding"/>
    <property type="evidence" value="ECO:0007669"/>
    <property type="project" value="InterPro"/>
</dbReference>
<comment type="caution">
    <text evidence="22">The sequence shown here is derived from an EMBL/GenBank/DDBJ whole genome shotgun (WGS) entry which is preliminary data.</text>
</comment>
<evidence type="ECO:0000256" key="10">
    <source>
        <dbReference type="ARBA" id="ARBA00022777"/>
    </source>
</evidence>
<dbReference type="PROSITE" id="PS00107">
    <property type="entry name" value="PROTEIN_KINASE_ATP"/>
    <property type="match status" value="1"/>
</dbReference>
<evidence type="ECO:0000256" key="4">
    <source>
        <dbReference type="ARBA" id="ARBA00022527"/>
    </source>
</evidence>
<evidence type="ECO:0000256" key="15">
    <source>
        <dbReference type="ARBA" id="ARBA00023180"/>
    </source>
</evidence>
<dbReference type="InterPro" id="IPR032872">
    <property type="entry name" value="WAK_assoc_C"/>
</dbReference>
<dbReference type="CDD" id="cd14066">
    <property type="entry name" value="STKc_IRAK"/>
    <property type="match status" value="1"/>
</dbReference>
<keyword evidence="6" id="KW-0808">Transferase</keyword>
<dbReference type="InterPro" id="IPR001245">
    <property type="entry name" value="Ser-Thr/Tyr_kinase_cat_dom"/>
</dbReference>
<keyword evidence="9 18" id="KW-0547">Nucleotide-binding</keyword>
<dbReference type="Pfam" id="PF13947">
    <property type="entry name" value="GUB_WAK_bind"/>
    <property type="match status" value="2"/>
</dbReference>
<dbReference type="Proteomes" id="UP000251960">
    <property type="component" value="Chromosome 8"/>
</dbReference>
<feature type="region of interest" description="Disordered" evidence="19">
    <location>
        <begin position="822"/>
        <end position="857"/>
    </location>
</feature>
<evidence type="ECO:0000256" key="14">
    <source>
        <dbReference type="ARBA" id="ARBA00023170"/>
    </source>
</evidence>
<evidence type="ECO:0000256" key="1">
    <source>
        <dbReference type="ARBA" id="ARBA00004251"/>
    </source>
</evidence>
<dbReference type="InterPro" id="IPR008271">
    <property type="entry name" value="Ser/Thr_kinase_AS"/>
</dbReference>
<dbReference type="EMBL" id="NCVQ01000009">
    <property type="protein sequence ID" value="PWZ09820.1"/>
    <property type="molecule type" value="Genomic_DNA"/>
</dbReference>
<dbReference type="PROSITE" id="PS50011">
    <property type="entry name" value="PROTEIN_KINASE_DOM"/>
    <property type="match status" value="1"/>
</dbReference>
<evidence type="ECO:0000256" key="18">
    <source>
        <dbReference type="PROSITE-ProRule" id="PRU10141"/>
    </source>
</evidence>
<dbReference type="EC" id="2.7.11.1" evidence="2"/>
<dbReference type="SMART" id="SM00220">
    <property type="entry name" value="S_TKc"/>
    <property type="match status" value="1"/>
</dbReference>
<evidence type="ECO:0000256" key="3">
    <source>
        <dbReference type="ARBA" id="ARBA00022475"/>
    </source>
</evidence>
<evidence type="ECO:0000256" key="17">
    <source>
        <dbReference type="ARBA" id="ARBA00048679"/>
    </source>
</evidence>
<dbReference type="InterPro" id="IPR011009">
    <property type="entry name" value="Kinase-like_dom_sf"/>
</dbReference>
<dbReference type="Pfam" id="PF14380">
    <property type="entry name" value="WAK_assoc"/>
    <property type="match status" value="1"/>
</dbReference>
<keyword evidence="3" id="KW-1003">Cell membrane</keyword>
<evidence type="ECO:0000256" key="9">
    <source>
        <dbReference type="ARBA" id="ARBA00022741"/>
    </source>
</evidence>
<keyword evidence="5" id="KW-0597">Phosphoprotein</keyword>
<evidence type="ECO:0000256" key="2">
    <source>
        <dbReference type="ARBA" id="ARBA00012513"/>
    </source>
</evidence>
<evidence type="ECO:0000256" key="19">
    <source>
        <dbReference type="SAM" id="MobiDB-lite"/>
    </source>
</evidence>
<keyword evidence="13 20" id="KW-0472">Membrane</keyword>
<dbReference type="PANTHER" id="PTHR46008">
    <property type="entry name" value="LEAF RUST 10 DISEASE-RESISTANCE LOCUS RECEPTOR-LIKE PROTEIN KINASE-LIKE 1.4"/>
    <property type="match status" value="1"/>
</dbReference>
<evidence type="ECO:0000256" key="11">
    <source>
        <dbReference type="ARBA" id="ARBA00022840"/>
    </source>
</evidence>
<dbReference type="GO" id="GO:0004674">
    <property type="term" value="F:protein serine/threonine kinase activity"/>
    <property type="evidence" value="ECO:0007669"/>
    <property type="project" value="UniProtKB-KW"/>
</dbReference>
<dbReference type="PANTHER" id="PTHR46008:SF60">
    <property type="entry name" value="PROTEIN KINASE DOMAIN-CONTAINING PROTEIN"/>
    <property type="match status" value="1"/>
</dbReference>
<dbReference type="InterPro" id="IPR017441">
    <property type="entry name" value="Protein_kinase_ATP_BS"/>
</dbReference>
<feature type="compositionally biased region" description="Polar residues" evidence="19">
    <location>
        <begin position="847"/>
        <end position="857"/>
    </location>
</feature>
<reference evidence="22 23" key="1">
    <citation type="journal article" date="2018" name="Nat. Genet.">
        <title>Extensive intraspecific gene order and gene structural variations between Mo17 and other maize genomes.</title>
        <authorList>
            <person name="Sun S."/>
            <person name="Zhou Y."/>
            <person name="Chen J."/>
            <person name="Shi J."/>
            <person name="Zhao H."/>
            <person name="Zhao H."/>
            <person name="Song W."/>
            <person name="Zhang M."/>
            <person name="Cui Y."/>
            <person name="Dong X."/>
            <person name="Liu H."/>
            <person name="Ma X."/>
            <person name="Jiao Y."/>
            <person name="Wang B."/>
            <person name="Wei X."/>
            <person name="Stein J.C."/>
            <person name="Glaubitz J.C."/>
            <person name="Lu F."/>
            <person name="Yu G."/>
            <person name="Liang C."/>
            <person name="Fengler K."/>
            <person name="Li B."/>
            <person name="Rafalski A."/>
            <person name="Schnable P.S."/>
            <person name="Ware D.H."/>
            <person name="Buckler E.S."/>
            <person name="Lai J."/>
        </authorList>
    </citation>
    <scope>NUCLEOTIDE SEQUENCE [LARGE SCALE GENOMIC DNA]</scope>
    <source>
        <strain evidence="23">cv. Missouri 17</strain>
        <tissue evidence="22">Seedling</tissue>
    </source>
</reference>
<feature type="binding site" evidence="18">
    <location>
        <position position="568"/>
    </location>
    <ligand>
        <name>ATP</name>
        <dbReference type="ChEBI" id="CHEBI:30616"/>
    </ligand>
</feature>
<keyword evidence="7 20" id="KW-0812">Transmembrane</keyword>
<keyword evidence="4" id="KW-0723">Serine/threonine-protein kinase</keyword>
<evidence type="ECO:0000313" key="23">
    <source>
        <dbReference type="Proteomes" id="UP000251960"/>
    </source>
</evidence>
<comment type="subcellular location">
    <subcellularLocation>
        <location evidence="1">Cell membrane</location>
        <topology evidence="1">Single-pass type I membrane protein</topology>
    </subcellularLocation>
</comment>
<evidence type="ECO:0000256" key="6">
    <source>
        <dbReference type="ARBA" id="ARBA00022679"/>
    </source>
</evidence>
<dbReference type="Gene3D" id="3.30.200.20">
    <property type="entry name" value="Phosphorylase Kinase, domain 1"/>
    <property type="match status" value="1"/>
</dbReference>
<dbReference type="ExpressionAtlas" id="A0A3L6DMC5">
    <property type="expression patterns" value="baseline and differential"/>
</dbReference>
<feature type="region of interest" description="Disordered" evidence="19">
    <location>
        <begin position="503"/>
        <end position="525"/>
    </location>
</feature>
<comment type="catalytic activity">
    <reaction evidence="17">
        <text>L-seryl-[protein] + ATP = O-phospho-L-seryl-[protein] + ADP + H(+)</text>
        <dbReference type="Rhea" id="RHEA:17989"/>
        <dbReference type="Rhea" id="RHEA-COMP:9863"/>
        <dbReference type="Rhea" id="RHEA-COMP:11604"/>
        <dbReference type="ChEBI" id="CHEBI:15378"/>
        <dbReference type="ChEBI" id="CHEBI:29999"/>
        <dbReference type="ChEBI" id="CHEBI:30616"/>
        <dbReference type="ChEBI" id="CHEBI:83421"/>
        <dbReference type="ChEBI" id="CHEBI:456216"/>
        <dbReference type="EC" id="2.7.11.1"/>
    </reaction>
</comment>
<name>A0A3L6DMC5_MAIZE</name>
<evidence type="ECO:0000256" key="12">
    <source>
        <dbReference type="ARBA" id="ARBA00022989"/>
    </source>
</evidence>
<keyword evidence="14 22" id="KW-0675">Receptor</keyword>
<keyword evidence="15" id="KW-0325">Glycoprotein</keyword>
<dbReference type="AlphaFoldDB" id="A0A3L6DMC5"/>
<evidence type="ECO:0000256" key="16">
    <source>
        <dbReference type="ARBA" id="ARBA00047899"/>
    </source>
</evidence>
<evidence type="ECO:0000256" key="8">
    <source>
        <dbReference type="ARBA" id="ARBA00022729"/>
    </source>
</evidence>
<keyword evidence="12 20" id="KW-1133">Transmembrane helix</keyword>
<proteinExistence type="predicted"/>
<dbReference type="Pfam" id="PF07714">
    <property type="entry name" value="PK_Tyr_Ser-Thr"/>
    <property type="match status" value="1"/>
</dbReference>
<evidence type="ECO:0000256" key="13">
    <source>
        <dbReference type="ARBA" id="ARBA00023136"/>
    </source>
</evidence>
<comment type="catalytic activity">
    <reaction evidence="16">
        <text>L-threonyl-[protein] + ATP = O-phospho-L-threonyl-[protein] + ADP + H(+)</text>
        <dbReference type="Rhea" id="RHEA:46608"/>
        <dbReference type="Rhea" id="RHEA-COMP:11060"/>
        <dbReference type="Rhea" id="RHEA-COMP:11605"/>
        <dbReference type="ChEBI" id="CHEBI:15378"/>
        <dbReference type="ChEBI" id="CHEBI:30013"/>
        <dbReference type="ChEBI" id="CHEBI:30616"/>
        <dbReference type="ChEBI" id="CHEBI:61977"/>
        <dbReference type="ChEBI" id="CHEBI:456216"/>
        <dbReference type="EC" id="2.7.11.1"/>
    </reaction>
</comment>
<organism evidence="22 23">
    <name type="scientific">Zea mays</name>
    <name type="common">Maize</name>
    <dbReference type="NCBI Taxonomy" id="4577"/>
    <lineage>
        <taxon>Eukaryota</taxon>
        <taxon>Viridiplantae</taxon>
        <taxon>Streptophyta</taxon>
        <taxon>Embryophyta</taxon>
        <taxon>Tracheophyta</taxon>
        <taxon>Spermatophyta</taxon>
        <taxon>Magnoliopsida</taxon>
        <taxon>Liliopsida</taxon>
        <taxon>Poales</taxon>
        <taxon>Poaceae</taxon>
        <taxon>PACMAD clade</taxon>
        <taxon>Panicoideae</taxon>
        <taxon>Andropogonodae</taxon>
        <taxon>Andropogoneae</taxon>
        <taxon>Tripsacinae</taxon>
        <taxon>Zea</taxon>
    </lineage>
</organism>
<dbReference type="Gene3D" id="1.10.510.10">
    <property type="entry name" value="Transferase(Phosphotransferase) domain 1"/>
    <property type="match status" value="1"/>
</dbReference>
<protein>
    <recommendedName>
        <fullName evidence="2">non-specific serine/threonine protein kinase</fullName>
        <ecNumber evidence="2">2.7.11.1</ecNumber>
    </recommendedName>
</protein>
<sequence>MCSESFRCGGVEIRYPFYLANATADYSGNYYSCGYTDLSVSCELEVEGPSTTWTPTIRLGGDNYTVKNIYYDYHTISLADRDVLGGGGCPVVRHNVSFDETWLHNASAFDNLTFFFGCHWGPRDTLPEFAGNNISCAGFSTPTVSGGSFVFKPEDLDEQEEQELASHCDEVFSVPVGSDALRATDTFSLTGYGYPFYLASDTEAVPALAGESYCGYPGLAVSCGGEPVLRLGDVSYAVLRIDYANQVVSLAYADAAAGDDGRCPVVDHNVTIPQDAPARLSLLHSVVDYLLFFVGCSFGPGPGPEAAVPRPPKPRSIKPVTCGDGDLGGAGTAAAASMTFVLPRSEVPPGDWSSACRQVFEAPVLRDSVPSDAQDPLWRSGGYGSALRAGFQLGWDRSSGPCGQCEQSSGGMCGYSRGGEFLGCLCADGRVRDGGCSTISADPSSALSLSESKRKARILAGALGGGAAALLVGAAIFLFVIMRKRKQKKKVINSSSKLLKYSGSGGTPRSRVGDMESGSIEDPPTHHFTYEELEEATNRFDESRELGDGGFGTVYKGYLRDGRVVAVKRLYNNGYRRVEQFQNEAAILSGLRHPNLVMFYGCTSSHSRELLLVYEFVANGTVADHLHGQRAPERALSWPLRLSVAVESAAALTYLHAIEPPVVHRDVKTTNILLDADYHVKVADFGLSRLFPLDVTHVSTAPQGTPGYVDPEYHQCYQLTDKSDVYSFGVVLVELISSKPAVDITRHRSEINLASMAISKIQKCQLEELVDLGLGYDTDPATRKMMTMVAELAFRCLQQNGEMRPPIKEVLEVLRNIQGECLTSGKDGDKSKDGPFSPTTVHAPWDSRSTTPNTSRD</sequence>
<feature type="transmembrane region" description="Helical" evidence="20">
    <location>
        <begin position="458"/>
        <end position="481"/>
    </location>
</feature>
<dbReference type="PROSITE" id="PS00108">
    <property type="entry name" value="PROTEIN_KINASE_ST"/>
    <property type="match status" value="1"/>
</dbReference>
<dbReference type="FunFam" id="1.10.510.10:FF:000161">
    <property type="entry name" value="Wall-associated receptor kinase-like 20"/>
    <property type="match status" value="1"/>
</dbReference>
<keyword evidence="11 18" id="KW-0067">ATP-binding</keyword>
<evidence type="ECO:0000256" key="7">
    <source>
        <dbReference type="ARBA" id="ARBA00022692"/>
    </source>
</evidence>